<dbReference type="AlphaFoldDB" id="A0A5B8W4U7"/>
<sequence>MTINEIITEIRSATWVSLSAEIRPNSAQNINGGAKFSYCSRAFSFPADDEFNLKFVNYADPTGAYPLLSMNLAGHIQFGKKHPIAMGAFEIDYTADIAFSITILDKKLAGALNAAAGTELDPWEINVASDVLGKTVPAFGLRAGQPFKEYDLIYIHHDFLFNGMRHLDGRSFDSPKNRPTNLQIPLIKAALL</sequence>
<keyword evidence="8" id="KW-1185">Reference proteome</keyword>
<dbReference type="OrthoDB" id="8246627at2"/>
<dbReference type="Proteomes" id="UP000321362">
    <property type="component" value="Chromosome"/>
</dbReference>
<comment type="subcellular location">
    <subcellularLocation>
        <location evidence="1">Membrane</location>
        <topology evidence="1">Single-pass membrane protein</topology>
    </subcellularLocation>
</comment>
<dbReference type="GO" id="GO:0017147">
    <property type="term" value="F:Wnt-protein binding"/>
    <property type="evidence" value="ECO:0007669"/>
    <property type="project" value="InterPro"/>
</dbReference>
<evidence type="ECO:0000256" key="3">
    <source>
        <dbReference type="ARBA" id="ARBA00022729"/>
    </source>
</evidence>
<dbReference type="InterPro" id="IPR029405">
    <property type="entry name" value="APCDD1_dom"/>
</dbReference>
<evidence type="ECO:0000259" key="6">
    <source>
        <dbReference type="SMART" id="SM01352"/>
    </source>
</evidence>
<protein>
    <recommendedName>
        <fullName evidence="6">APCDD1 domain-containing protein</fullName>
    </recommendedName>
</protein>
<keyword evidence="2" id="KW-0812">Transmembrane</keyword>
<evidence type="ECO:0000256" key="2">
    <source>
        <dbReference type="ARBA" id="ARBA00022692"/>
    </source>
</evidence>
<evidence type="ECO:0000313" key="8">
    <source>
        <dbReference type="Proteomes" id="UP000321362"/>
    </source>
</evidence>
<proteinExistence type="predicted"/>
<dbReference type="PANTHER" id="PTHR31021:SF1">
    <property type="entry name" value="CHROMOSOME UNDETERMINED SCAFFOLD_56, WHOLE GENOME SHOTGUN SEQUENCE"/>
    <property type="match status" value="1"/>
</dbReference>
<evidence type="ECO:0000313" key="7">
    <source>
        <dbReference type="EMBL" id="QEC78884.1"/>
    </source>
</evidence>
<dbReference type="SMART" id="SM01352">
    <property type="entry name" value="APCDDC"/>
    <property type="match status" value="1"/>
</dbReference>
<dbReference type="RefSeq" id="WP_147057953.1">
    <property type="nucleotide sequence ID" value="NZ_CP042437.1"/>
</dbReference>
<dbReference type="InterPro" id="IPR042425">
    <property type="entry name" value="APCDD1"/>
</dbReference>
<dbReference type="KEGG" id="mgk:FSB76_24120"/>
<organism evidence="7 8">
    <name type="scientific">Mucilaginibacter ginsenosidivorax</name>
    <dbReference type="NCBI Taxonomy" id="862126"/>
    <lineage>
        <taxon>Bacteria</taxon>
        <taxon>Pseudomonadati</taxon>
        <taxon>Bacteroidota</taxon>
        <taxon>Sphingobacteriia</taxon>
        <taxon>Sphingobacteriales</taxon>
        <taxon>Sphingobacteriaceae</taxon>
        <taxon>Mucilaginibacter</taxon>
    </lineage>
</organism>
<reference evidence="7 8" key="1">
    <citation type="journal article" date="2013" name="J. Microbiol.">
        <title>Mucilaginibacter ginsenosidivorax sp. nov., with ginsenoside converting activity isolated from sediment.</title>
        <authorList>
            <person name="Kim J.K."/>
            <person name="Choi T.E."/>
            <person name="Liu Q.M."/>
            <person name="Park H.Y."/>
            <person name="Yi T.H."/>
            <person name="Yoon M.H."/>
            <person name="Kim S.C."/>
            <person name="Im W.T."/>
        </authorList>
    </citation>
    <scope>NUCLEOTIDE SEQUENCE [LARGE SCALE GENOMIC DNA]</scope>
    <source>
        <strain evidence="7 8">KHI28</strain>
    </source>
</reference>
<accession>A0A5B8W4U7</accession>
<dbReference type="EMBL" id="CP042437">
    <property type="protein sequence ID" value="QEC78884.1"/>
    <property type="molecule type" value="Genomic_DNA"/>
</dbReference>
<gene>
    <name evidence="7" type="ORF">FSB76_24120</name>
</gene>
<evidence type="ECO:0000256" key="5">
    <source>
        <dbReference type="ARBA" id="ARBA00023180"/>
    </source>
</evidence>
<evidence type="ECO:0000256" key="1">
    <source>
        <dbReference type="ARBA" id="ARBA00004167"/>
    </source>
</evidence>
<keyword evidence="3" id="KW-0732">Signal</keyword>
<keyword evidence="5" id="KW-0325">Glycoprotein</keyword>
<dbReference type="GO" id="GO:0005886">
    <property type="term" value="C:plasma membrane"/>
    <property type="evidence" value="ECO:0007669"/>
    <property type="project" value="InterPro"/>
</dbReference>
<dbReference type="GO" id="GO:0030178">
    <property type="term" value="P:negative regulation of Wnt signaling pathway"/>
    <property type="evidence" value="ECO:0007669"/>
    <property type="project" value="InterPro"/>
</dbReference>
<keyword evidence="4" id="KW-0472">Membrane</keyword>
<evidence type="ECO:0000256" key="4">
    <source>
        <dbReference type="ARBA" id="ARBA00023136"/>
    </source>
</evidence>
<feature type="domain" description="APCDD1" evidence="6">
    <location>
        <begin position="2"/>
        <end position="190"/>
    </location>
</feature>
<name>A0A5B8W4U7_9SPHI</name>
<dbReference type="PANTHER" id="PTHR31021">
    <property type="entry name" value="ADENOMATOSIS POLYPOSIS COLI DOWN-REGULATED 1"/>
    <property type="match status" value="1"/>
</dbReference>